<dbReference type="HOGENOM" id="CLU_1093493_0_0_10"/>
<protein>
    <recommendedName>
        <fullName evidence="2">Glycoside hydrolase 123-like N-terminal domain-containing protein</fullName>
    </recommendedName>
</protein>
<dbReference type="Pfam" id="PF19543">
    <property type="entry name" value="GH123_N"/>
    <property type="match status" value="1"/>
</dbReference>
<dbReference type="eggNOG" id="ENOG502Z8VG">
    <property type="taxonomic scope" value="Bacteria"/>
</dbReference>
<sequence length="254" mass="28438">MMKQIITLSIILFLFKNSGAQDLQAAYPPLTVKGTSIYLPGKQLDLNTDGFPAMIQTSFKLVTEPIHFHIPRLTNHKDIKFKSTPLEISKGRPDKASWIVKNTSDSLDMEVSGSLNLHGKMIYVVKITALNNIDLENIRLHIPFTPEAAKYIRGLNQKGDERDPVIDWKWDAAGKDQAKVWVGNITGGLLYTLEDNQHKTAPISWSNGDKGGIHIEQKGKAILADNYSGEHRMKKGDVLYYNFSMSITASQKTK</sequence>
<dbReference type="EMBL" id="CP001681">
    <property type="protein sequence ID" value="ACU03489.1"/>
    <property type="molecule type" value="Genomic_DNA"/>
</dbReference>
<dbReference type="InterPro" id="IPR045711">
    <property type="entry name" value="GH123-like_N"/>
</dbReference>
<dbReference type="KEGG" id="phe:Phep_1273"/>
<dbReference type="Proteomes" id="UP000000852">
    <property type="component" value="Chromosome"/>
</dbReference>
<name>C6XSE4_PEDHD</name>
<keyword evidence="1" id="KW-0732">Signal</keyword>
<dbReference type="AlphaFoldDB" id="C6XSE4"/>
<proteinExistence type="predicted"/>
<dbReference type="OrthoDB" id="601823at2"/>
<dbReference type="RefSeq" id="WP_012781433.1">
    <property type="nucleotide sequence ID" value="NC_013061.1"/>
</dbReference>
<evidence type="ECO:0000259" key="2">
    <source>
        <dbReference type="Pfam" id="PF19543"/>
    </source>
</evidence>
<feature type="domain" description="Glycoside hydrolase 123-like N-terminal" evidence="2">
    <location>
        <begin position="22"/>
        <end position="249"/>
    </location>
</feature>
<evidence type="ECO:0000313" key="3">
    <source>
        <dbReference type="EMBL" id="ACU03489.1"/>
    </source>
</evidence>
<feature type="signal peptide" evidence="1">
    <location>
        <begin position="1"/>
        <end position="20"/>
    </location>
</feature>
<reference evidence="3 4" key="1">
    <citation type="journal article" date="2009" name="Stand. Genomic Sci.">
        <title>Complete genome sequence of Pedobacter heparinus type strain (HIM 762-3).</title>
        <authorList>
            <person name="Han C."/>
            <person name="Spring S."/>
            <person name="Lapidus A."/>
            <person name="Del Rio T.G."/>
            <person name="Tice H."/>
            <person name="Copeland A."/>
            <person name="Cheng J.F."/>
            <person name="Lucas S."/>
            <person name="Chen F."/>
            <person name="Nolan M."/>
            <person name="Bruce D."/>
            <person name="Goodwin L."/>
            <person name="Pitluck S."/>
            <person name="Ivanova N."/>
            <person name="Mavromatis K."/>
            <person name="Mikhailova N."/>
            <person name="Pati A."/>
            <person name="Chen A."/>
            <person name="Palaniappan K."/>
            <person name="Land M."/>
            <person name="Hauser L."/>
            <person name="Chang Y.J."/>
            <person name="Jeffries C.C."/>
            <person name="Saunders E."/>
            <person name="Chertkov O."/>
            <person name="Brettin T."/>
            <person name="Goker M."/>
            <person name="Rohde M."/>
            <person name="Bristow J."/>
            <person name="Eisen J.A."/>
            <person name="Markowitz V."/>
            <person name="Hugenholtz P."/>
            <person name="Kyrpides N.C."/>
            <person name="Klenk H.P."/>
            <person name="Detter J.C."/>
        </authorList>
    </citation>
    <scope>NUCLEOTIDE SEQUENCE [LARGE SCALE GENOMIC DNA]</scope>
    <source>
        <strain evidence="4">ATCC 13125 / DSM 2366 / CIP 104194 / JCM 7457 / NBRC 12017 / NCIMB 9290 / NRRL B-14731 / HIM 762-3</strain>
    </source>
</reference>
<organism evidence="3 4">
    <name type="scientific">Pedobacter heparinus (strain ATCC 13125 / DSM 2366 / CIP 104194 / JCM 7457 / NBRC 12017 / NCIMB 9290 / NRRL B-14731 / HIM 762-3)</name>
    <dbReference type="NCBI Taxonomy" id="485917"/>
    <lineage>
        <taxon>Bacteria</taxon>
        <taxon>Pseudomonadati</taxon>
        <taxon>Bacteroidota</taxon>
        <taxon>Sphingobacteriia</taxon>
        <taxon>Sphingobacteriales</taxon>
        <taxon>Sphingobacteriaceae</taxon>
        <taxon>Pedobacter</taxon>
    </lineage>
</organism>
<feature type="chain" id="PRO_5002973168" description="Glycoside hydrolase 123-like N-terminal domain-containing protein" evidence="1">
    <location>
        <begin position="21"/>
        <end position="254"/>
    </location>
</feature>
<gene>
    <name evidence="3" type="ordered locus">Phep_1273</name>
</gene>
<evidence type="ECO:0000313" key="4">
    <source>
        <dbReference type="Proteomes" id="UP000000852"/>
    </source>
</evidence>
<keyword evidence="4" id="KW-1185">Reference proteome</keyword>
<dbReference type="STRING" id="485917.Phep_1273"/>
<accession>C6XSE4</accession>
<evidence type="ECO:0000256" key="1">
    <source>
        <dbReference type="SAM" id="SignalP"/>
    </source>
</evidence>